<keyword evidence="3 6" id="KW-0547">Nucleotide-binding</keyword>
<dbReference type="EMBL" id="BAAAHD010000012">
    <property type="protein sequence ID" value="GAA0553220.1"/>
    <property type="molecule type" value="Genomic_DNA"/>
</dbReference>
<comment type="caution">
    <text evidence="10">The sequence shown here is derived from an EMBL/GenBank/DDBJ whole genome shotgun (WGS) entry which is preliminary data.</text>
</comment>
<dbReference type="InterPro" id="IPR001680">
    <property type="entry name" value="WD40_rpt"/>
</dbReference>
<keyword evidence="12" id="KW-1185">Reference proteome</keyword>
<feature type="repeat" description="WD" evidence="5">
    <location>
        <begin position="604"/>
        <end position="645"/>
    </location>
</feature>
<dbReference type="Gene3D" id="3.30.200.20">
    <property type="entry name" value="Phosphorylase Kinase, domain 1"/>
    <property type="match status" value="1"/>
</dbReference>
<dbReference type="InterPro" id="IPR008271">
    <property type="entry name" value="Ser/Thr_kinase_AS"/>
</dbReference>
<feature type="region of interest" description="Disordered" evidence="7">
    <location>
        <begin position="272"/>
        <end position="329"/>
    </location>
</feature>
<organism evidence="10 11">
    <name type="scientific">Actinomadura livida</name>
    <dbReference type="NCBI Taxonomy" id="79909"/>
    <lineage>
        <taxon>Bacteria</taxon>
        <taxon>Bacillati</taxon>
        <taxon>Actinomycetota</taxon>
        <taxon>Actinomycetes</taxon>
        <taxon>Streptosporangiales</taxon>
        <taxon>Thermomonosporaceae</taxon>
        <taxon>Actinomadura</taxon>
    </lineage>
</organism>
<keyword evidence="1 5" id="KW-0853">WD repeat</keyword>
<keyword evidence="10" id="KW-0418">Kinase</keyword>
<dbReference type="EMBL" id="JACHMV010000001">
    <property type="protein sequence ID" value="MBB4778905.1"/>
    <property type="molecule type" value="Genomic_DNA"/>
</dbReference>
<dbReference type="InterPro" id="IPR015943">
    <property type="entry name" value="WD40/YVTN_repeat-like_dom_sf"/>
</dbReference>
<feature type="repeat" description="WD" evidence="5">
    <location>
        <begin position="434"/>
        <end position="475"/>
    </location>
</feature>
<feature type="compositionally biased region" description="Low complexity" evidence="7">
    <location>
        <begin position="313"/>
        <end position="329"/>
    </location>
</feature>
<keyword evidence="2" id="KW-0677">Repeat</keyword>
<evidence type="ECO:0000256" key="4">
    <source>
        <dbReference type="ARBA" id="ARBA00022840"/>
    </source>
</evidence>
<keyword evidence="10" id="KW-0723">Serine/threonine-protein kinase</keyword>
<dbReference type="PRINTS" id="PR00320">
    <property type="entry name" value="GPROTEINBRPT"/>
</dbReference>
<dbReference type="PROSITE" id="PS00108">
    <property type="entry name" value="PROTEIN_KINASE_ST"/>
    <property type="match status" value="1"/>
</dbReference>
<dbReference type="PROSITE" id="PS50082">
    <property type="entry name" value="WD_REPEATS_2"/>
    <property type="match status" value="6"/>
</dbReference>
<feature type="compositionally biased region" description="Pro residues" evidence="7">
    <location>
        <begin position="288"/>
        <end position="312"/>
    </location>
</feature>
<dbReference type="SUPFAM" id="SSF56112">
    <property type="entry name" value="Protein kinase-like (PK-like)"/>
    <property type="match status" value="1"/>
</dbReference>
<evidence type="ECO:0000259" key="8">
    <source>
        <dbReference type="PROSITE" id="PS50011"/>
    </source>
</evidence>
<evidence type="ECO:0000313" key="11">
    <source>
        <dbReference type="Proteomes" id="UP000549343"/>
    </source>
</evidence>
<evidence type="ECO:0000256" key="6">
    <source>
        <dbReference type="PROSITE-ProRule" id="PRU10141"/>
    </source>
</evidence>
<evidence type="ECO:0000256" key="3">
    <source>
        <dbReference type="ARBA" id="ARBA00022741"/>
    </source>
</evidence>
<evidence type="ECO:0000256" key="1">
    <source>
        <dbReference type="ARBA" id="ARBA00022574"/>
    </source>
</evidence>
<dbReference type="SMART" id="SM00220">
    <property type="entry name" value="S_TKc"/>
    <property type="match status" value="1"/>
</dbReference>
<accession>A0A7W7IL18</accession>
<dbReference type="SUPFAM" id="SSF50978">
    <property type="entry name" value="WD40 repeat-like"/>
    <property type="match status" value="1"/>
</dbReference>
<feature type="binding site" evidence="6">
    <location>
        <position position="42"/>
    </location>
    <ligand>
        <name>ATP</name>
        <dbReference type="ChEBI" id="CHEBI:30616"/>
    </ligand>
</feature>
<dbReference type="PROSITE" id="PS00678">
    <property type="entry name" value="WD_REPEATS_1"/>
    <property type="match status" value="1"/>
</dbReference>
<protein>
    <submittedName>
        <fullName evidence="10">Serine/threonine protein kinase</fullName>
    </submittedName>
</protein>
<dbReference type="InterPro" id="IPR036322">
    <property type="entry name" value="WD40_repeat_dom_sf"/>
</dbReference>
<dbReference type="InterPro" id="IPR019775">
    <property type="entry name" value="WD40_repeat_CS"/>
</dbReference>
<dbReference type="PROSITE" id="PS00107">
    <property type="entry name" value="PROTEIN_KINASE_ATP"/>
    <property type="match status" value="1"/>
</dbReference>
<gene>
    <name evidence="10" type="ORF">F4557_007323</name>
    <name evidence="9" type="ORF">GCM10009546_14050</name>
</gene>
<reference evidence="9" key="3">
    <citation type="submission" date="2023-12" db="EMBL/GenBank/DDBJ databases">
        <authorList>
            <person name="Sun Q."/>
            <person name="Inoue M."/>
        </authorList>
    </citation>
    <scope>NUCLEOTIDE SEQUENCE</scope>
    <source>
        <strain evidence="9">JCM 10667</strain>
    </source>
</reference>
<reference evidence="9 12" key="1">
    <citation type="journal article" date="2019" name="Int. J. Syst. Evol. Microbiol.">
        <title>The Global Catalogue of Microorganisms (GCM) 10K type strain sequencing project: providing services to taxonomists for standard genome sequencing and annotation.</title>
        <authorList>
            <consortium name="The Broad Institute Genomics Platform"/>
            <consortium name="The Broad Institute Genome Sequencing Center for Infectious Disease"/>
            <person name="Wu L."/>
            <person name="Ma J."/>
        </authorList>
    </citation>
    <scope>NUCLEOTIDE SEQUENCE [LARGE SCALE GENOMIC DNA]</scope>
    <source>
        <strain evidence="9 12">JCM 10667</strain>
    </source>
</reference>
<dbReference type="GO" id="GO:0005524">
    <property type="term" value="F:ATP binding"/>
    <property type="evidence" value="ECO:0007669"/>
    <property type="project" value="UniProtKB-UniRule"/>
</dbReference>
<dbReference type="PANTHER" id="PTHR19879">
    <property type="entry name" value="TRANSCRIPTION INITIATION FACTOR TFIID"/>
    <property type="match status" value="1"/>
</dbReference>
<dbReference type="InterPro" id="IPR011009">
    <property type="entry name" value="Kinase-like_dom_sf"/>
</dbReference>
<dbReference type="GO" id="GO:0004674">
    <property type="term" value="F:protein serine/threonine kinase activity"/>
    <property type="evidence" value="ECO:0007669"/>
    <property type="project" value="UniProtKB-KW"/>
</dbReference>
<dbReference type="RefSeq" id="WP_184890121.1">
    <property type="nucleotide sequence ID" value="NZ_BAAAHD010000012.1"/>
</dbReference>
<dbReference type="AlphaFoldDB" id="A0A7W7IL18"/>
<evidence type="ECO:0000256" key="7">
    <source>
        <dbReference type="SAM" id="MobiDB-lite"/>
    </source>
</evidence>
<feature type="region of interest" description="Disordered" evidence="7">
    <location>
        <begin position="363"/>
        <end position="389"/>
    </location>
</feature>
<dbReference type="Proteomes" id="UP000549343">
    <property type="component" value="Unassembled WGS sequence"/>
</dbReference>
<dbReference type="CDD" id="cd14014">
    <property type="entry name" value="STKc_PknB_like"/>
    <property type="match status" value="1"/>
</dbReference>
<feature type="compositionally biased region" description="Pro residues" evidence="7">
    <location>
        <begin position="373"/>
        <end position="382"/>
    </location>
</feature>
<feature type="repeat" description="WD" evidence="5">
    <location>
        <begin position="646"/>
        <end position="680"/>
    </location>
</feature>
<feature type="repeat" description="WD" evidence="5">
    <location>
        <begin position="516"/>
        <end position="558"/>
    </location>
</feature>
<name>A0A7W7IL18_9ACTN</name>
<dbReference type="Gene3D" id="2.130.10.10">
    <property type="entry name" value="YVTN repeat-like/Quinoprotein amine dehydrogenase"/>
    <property type="match status" value="3"/>
</dbReference>
<evidence type="ECO:0000313" key="10">
    <source>
        <dbReference type="EMBL" id="MBB4778905.1"/>
    </source>
</evidence>
<feature type="repeat" description="WD" evidence="5">
    <location>
        <begin position="571"/>
        <end position="602"/>
    </location>
</feature>
<dbReference type="InterPro" id="IPR017441">
    <property type="entry name" value="Protein_kinase_ATP_BS"/>
</dbReference>
<dbReference type="PANTHER" id="PTHR19879:SF9">
    <property type="entry name" value="TRANSCRIPTION INITIATION FACTOR TFIID SUBUNIT 5"/>
    <property type="match status" value="1"/>
</dbReference>
<dbReference type="PROSITE" id="PS50294">
    <property type="entry name" value="WD_REPEATS_REGION"/>
    <property type="match status" value="3"/>
</dbReference>
<dbReference type="InterPro" id="IPR000719">
    <property type="entry name" value="Prot_kinase_dom"/>
</dbReference>
<keyword evidence="10" id="KW-0808">Transferase</keyword>
<evidence type="ECO:0000256" key="2">
    <source>
        <dbReference type="ARBA" id="ARBA00022737"/>
    </source>
</evidence>
<evidence type="ECO:0000313" key="9">
    <source>
        <dbReference type="EMBL" id="GAA0553220.1"/>
    </source>
</evidence>
<sequence length="680" mass="70901">MPEDLGELLAGRYRLLTLIGRGGMGAVWRAWDSELGRTVAVKELRLPEHVGADERRVCYARMDREARAAGRLRHPGIITVHDRVSGEDGRPWIVMEFVEGGSLQDLLADEKRLPVGRVARIGAQMLAALRLAHRHGIVHRDVKPANVLLEGDRVVLTDFGIAALDGDVTLTRSGAIIGTPAFMAPEQVRGKAATPESDLWSLGATLFAAVEGGPPFTGTSPGSVFVAIATEDPAPCVHAGPLGEVLTGLLRKDPAERLTADRAEELLTALAAEPAPAPPTDDRAAAQPGPPPRPVPHVQTPPPGPPPQPAPPGNWAGPTRRGAPSPSARPSLPLLIGGLAAASALLLVTGAAVFWPDGGNAPAAETSGSGPASSPPAPPTPGPVSTGKAYRTLKTPDWARSVSFSPDGQALAAGLEGGSIRLWNMPGGDVDATMKVDARSVPLVAFRKNGKSLISGQWDGSVRLWNVASRSSSIIVPAPDGSGGIAVSPDGTMVARSEGKKIRLSDVAEKRTARVLSGHTESVGSVAFSQDGKLLASSSTLSDTVRIWDVASGRSLRDIPSEPLAIFADDLAFAPDGRTLAKSNDDNSIQLWDVARGKPTATLTNEEDDSYFALAFSPDGKTLAAGTGRNGIQLWDVPSARVTTILSGHESTVGGLAFSSDGRTLASASTDKTVRLWHVP</sequence>
<dbReference type="SMART" id="SM00320">
    <property type="entry name" value="WD40"/>
    <property type="match status" value="6"/>
</dbReference>
<dbReference type="Pfam" id="PF00400">
    <property type="entry name" value="WD40"/>
    <property type="match status" value="6"/>
</dbReference>
<dbReference type="CDD" id="cd00200">
    <property type="entry name" value="WD40"/>
    <property type="match status" value="1"/>
</dbReference>
<feature type="compositionally biased region" description="Low complexity" evidence="7">
    <location>
        <begin position="363"/>
        <end position="372"/>
    </location>
</feature>
<feature type="repeat" description="WD" evidence="5">
    <location>
        <begin position="401"/>
        <end position="433"/>
    </location>
</feature>
<feature type="domain" description="Protein kinase" evidence="8">
    <location>
        <begin position="13"/>
        <end position="267"/>
    </location>
</feature>
<dbReference type="PROSITE" id="PS50011">
    <property type="entry name" value="PROTEIN_KINASE_DOM"/>
    <property type="match status" value="1"/>
</dbReference>
<proteinExistence type="predicted"/>
<dbReference type="Pfam" id="PF00069">
    <property type="entry name" value="Pkinase"/>
    <property type="match status" value="1"/>
</dbReference>
<reference evidence="10 11" key="2">
    <citation type="submission" date="2020-08" db="EMBL/GenBank/DDBJ databases">
        <title>Sequencing the genomes of 1000 actinobacteria strains.</title>
        <authorList>
            <person name="Klenk H.-P."/>
        </authorList>
    </citation>
    <scope>NUCLEOTIDE SEQUENCE [LARGE SCALE GENOMIC DNA]</scope>
    <source>
        <strain evidence="10 11">DSM 44772</strain>
    </source>
</reference>
<dbReference type="Gene3D" id="1.10.510.10">
    <property type="entry name" value="Transferase(Phosphotransferase) domain 1"/>
    <property type="match status" value="1"/>
</dbReference>
<evidence type="ECO:0000313" key="12">
    <source>
        <dbReference type="Proteomes" id="UP001501427"/>
    </source>
</evidence>
<dbReference type="Proteomes" id="UP001501427">
    <property type="component" value="Unassembled WGS sequence"/>
</dbReference>
<evidence type="ECO:0000256" key="5">
    <source>
        <dbReference type="PROSITE-ProRule" id="PRU00221"/>
    </source>
</evidence>
<keyword evidence="4 6" id="KW-0067">ATP-binding</keyword>
<dbReference type="InterPro" id="IPR020472">
    <property type="entry name" value="WD40_PAC1"/>
</dbReference>